<sequence length="945" mass="100888">MDTEPLGSLQESSVLHHPTRDALICLPGMAGSPPSPLRMRPSVEFAEPRTLPLSHAHVRISSPLRKQVGFDDKPRLRPALKNRHSGGSVDRASLGALDASPKLSLRERRGRGRAQVSWAQTIAVPHTSSDFLEELTTAHPGRSGPSNDGHSIISRRSFSNDGHSSAPRRSTSFDSERPVLRASRSLSVRGRPGNRPSSAAGSTSSGPAGLWFDVPVPAAPHPSTCMPGFPSQEFPDHRPPKFSRDLLRRPGVIMPKAAPRASMDMPRAVPRASMEEPRTAPRASMDAHKGSIRPVSIATEFFNGPRRQSIEPPQRPPATSRMPKFLTRKLSKLSASPQATLDAPVPMLHVSAQPVPIPQAPVSRPLPIAPAGRFPSPGPTPPHRFPATLPRSFGSHRPGVSQPQHLQLPQQTMPARVRGTTQRAGGAHFLPPGAAPTLPPHMPNAVPTHGSPIAHALPPGAMAARPDMMHGISLPLQPPHVLSQRDAVGQALRHYGSSPALQVTSPPHAVPGSLPPQRVGRFPPVPVSPLGASPPGGLPHGLRPSFDDQYGPNYARPRIHAATKQSPVARAPHLSVDFGSDDIWADLENSFGGLSLPDLPAEGESPGSPGSDGSHTTTATATTMTRDTHTTFAVPERDGYSEIGHARSTYSEVGHDMYSEMGHSRDTYPAVGHSRVRVAASVGHLRVGYSEIGHSHLRAVASDANHARAAPIRRAASSDLGHTAPIRRAASSDLGHSGARIVTQMQHRDVFSEAGHGGFERMYSPPSSPVRGKATQRAASESECTMATWSPRHKLSSSAPGTPVFGTMGSLPPRGESLVASSLGATSNRPMYATHMLNTLPVRTSSRSPSSMSLRSSTSMASESTISSLPSTMTSMTTASSAASVEMPDSIAEDENDCLDVFGMMPKEYEREPWRPVQMRDEHVQIRQVQRARSSVATLRVRSAA</sequence>
<feature type="compositionally biased region" description="Low complexity" evidence="1">
    <location>
        <begin position="843"/>
        <end position="873"/>
    </location>
</feature>
<feature type="compositionally biased region" description="Basic and acidic residues" evidence="1">
    <location>
        <begin position="273"/>
        <end position="289"/>
    </location>
</feature>
<feature type="region of interest" description="Disordered" evidence="1">
    <location>
        <begin position="842"/>
        <end position="873"/>
    </location>
</feature>
<proteinExistence type="predicted"/>
<organism evidence="2 3">
    <name type="scientific">Cutaneotrichosporon spelunceum</name>
    <dbReference type="NCBI Taxonomy" id="1672016"/>
    <lineage>
        <taxon>Eukaryota</taxon>
        <taxon>Fungi</taxon>
        <taxon>Dikarya</taxon>
        <taxon>Basidiomycota</taxon>
        <taxon>Agaricomycotina</taxon>
        <taxon>Tremellomycetes</taxon>
        <taxon>Trichosporonales</taxon>
        <taxon>Trichosporonaceae</taxon>
        <taxon>Cutaneotrichosporon</taxon>
    </lineage>
</organism>
<feature type="compositionally biased region" description="Polar residues" evidence="1">
    <location>
        <begin position="144"/>
        <end position="173"/>
    </location>
</feature>
<feature type="region of interest" description="Disordered" evidence="1">
    <location>
        <begin position="136"/>
        <end position="244"/>
    </location>
</feature>
<reference evidence="2" key="1">
    <citation type="journal article" date="2023" name="BMC Genomics">
        <title>Chromosome-level genome assemblies of Cutaneotrichosporon spp. (Trichosporonales, Basidiomycota) reveal imbalanced evolution between nucleotide sequences and chromosome synteny.</title>
        <authorList>
            <person name="Kobayashi Y."/>
            <person name="Kayamori A."/>
            <person name="Aoki K."/>
            <person name="Shiwa Y."/>
            <person name="Matsutani M."/>
            <person name="Fujita N."/>
            <person name="Sugita T."/>
            <person name="Iwasaki W."/>
            <person name="Tanaka N."/>
            <person name="Takashima M."/>
        </authorList>
    </citation>
    <scope>NUCLEOTIDE SEQUENCE</scope>
    <source>
        <strain evidence="2">HIS016</strain>
    </source>
</reference>
<feature type="compositionally biased region" description="Low complexity" evidence="1">
    <location>
        <begin position="196"/>
        <end position="209"/>
    </location>
</feature>
<feature type="region of interest" description="Disordered" evidence="1">
    <location>
        <begin position="70"/>
        <end position="95"/>
    </location>
</feature>
<reference evidence="2" key="2">
    <citation type="submission" date="2023-06" db="EMBL/GenBank/DDBJ databases">
        <authorList>
            <person name="Kobayashi Y."/>
            <person name="Kayamori A."/>
            <person name="Aoki K."/>
            <person name="Shiwa Y."/>
            <person name="Fujita N."/>
            <person name="Sugita T."/>
            <person name="Iwasaki W."/>
            <person name="Tanaka N."/>
            <person name="Takashima M."/>
        </authorList>
    </citation>
    <scope>NUCLEOTIDE SEQUENCE</scope>
    <source>
        <strain evidence="2">HIS016</strain>
    </source>
</reference>
<evidence type="ECO:0000313" key="2">
    <source>
        <dbReference type="EMBL" id="GMK58972.1"/>
    </source>
</evidence>
<name>A0AAD3YEH0_9TREE</name>
<dbReference type="EMBL" id="BTCM01000006">
    <property type="protein sequence ID" value="GMK58972.1"/>
    <property type="molecule type" value="Genomic_DNA"/>
</dbReference>
<protein>
    <submittedName>
        <fullName evidence="2">Uncharacterized protein</fullName>
    </submittedName>
</protein>
<feature type="region of interest" description="Disordered" evidence="1">
    <location>
        <begin position="101"/>
        <end position="120"/>
    </location>
</feature>
<gene>
    <name evidence="2" type="ORF">CspeluHIS016_0604140</name>
</gene>
<dbReference type="AlphaFoldDB" id="A0AAD3YEH0"/>
<feature type="region of interest" description="Disordered" evidence="1">
    <location>
        <begin position="595"/>
        <end position="633"/>
    </location>
</feature>
<keyword evidence="3" id="KW-1185">Reference proteome</keyword>
<comment type="caution">
    <text evidence="2">The sequence shown here is derived from an EMBL/GenBank/DDBJ whole genome shotgun (WGS) entry which is preliminary data.</text>
</comment>
<feature type="region of interest" description="Disordered" evidence="1">
    <location>
        <begin position="498"/>
        <end position="543"/>
    </location>
</feature>
<feature type="compositionally biased region" description="Low complexity" evidence="1">
    <location>
        <begin position="602"/>
        <end position="633"/>
    </location>
</feature>
<dbReference type="Proteomes" id="UP001222932">
    <property type="component" value="Unassembled WGS sequence"/>
</dbReference>
<accession>A0AAD3YEH0</accession>
<feature type="compositionally biased region" description="Basic and acidic residues" evidence="1">
    <location>
        <begin position="234"/>
        <end position="244"/>
    </location>
</feature>
<evidence type="ECO:0000313" key="3">
    <source>
        <dbReference type="Proteomes" id="UP001222932"/>
    </source>
</evidence>
<feature type="region of interest" description="Disordered" evidence="1">
    <location>
        <begin position="259"/>
        <end position="289"/>
    </location>
</feature>
<evidence type="ECO:0000256" key="1">
    <source>
        <dbReference type="SAM" id="MobiDB-lite"/>
    </source>
</evidence>